<dbReference type="Gene3D" id="3.30.70.2660">
    <property type="match status" value="1"/>
</dbReference>
<accession>A0A1H0HM75</accession>
<dbReference type="RefSeq" id="WP_090227351.1">
    <property type="nucleotide sequence ID" value="NZ_FNJC01000001.1"/>
</dbReference>
<dbReference type="InterPro" id="IPR013422">
    <property type="entry name" value="CRISPR-assoc_prot_Cas5_N"/>
</dbReference>
<dbReference type="InterPro" id="IPR010147">
    <property type="entry name" value="CRISPR-assoc_prot_CasD"/>
</dbReference>
<name>A0A1H0HM75_9HYPH</name>
<keyword evidence="1" id="KW-0051">Antiviral defense</keyword>
<dbReference type="EMBL" id="FNJC01000001">
    <property type="protein sequence ID" value="SDO20308.1"/>
    <property type="molecule type" value="Genomic_DNA"/>
</dbReference>
<protein>
    <submittedName>
        <fullName evidence="2">CRISPR system Cascade subunit CasD</fullName>
    </submittedName>
</protein>
<dbReference type="Pfam" id="PF09704">
    <property type="entry name" value="Cas_Cas5d"/>
    <property type="match status" value="1"/>
</dbReference>
<reference evidence="2 3" key="1">
    <citation type="submission" date="2016-10" db="EMBL/GenBank/DDBJ databases">
        <authorList>
            <person name="Varghese N."/>
            <person name="Submissions S."/>
        </authorList>
    </citation>
    <scope>NUCLEOTIDE SEQUENCE [LARGE SCALE GENOMIC DNA]</scope>
    <source>
        <strain evidence="2 3">CGMCC 1.6497</strain>
    </source>
</reference>
<gene>
    <name evidence="2" type="ORF">SAMN04488061_0555</name>
</gene>
<dbReference type="NCBIfam" id="TIGR02593">
    <property type="entry name" value="CRISPR_cas5"/>
    <property type="match status" value="1"/>
</dbReference>
<comment type="caution">
    <text evidence="2">The sequence shown here is derived from an EMBL/GenBank/DDBJ whole genome shotgun (WGS) entry which is preliminary data.</text>
</comment>
<sequence length="256" mass="28292">MPDHLILRLEAPLMAFGGTMIDANGPTLEFPLVSLVTGLIANALGLRREEREAHQRLQERIVMGVRIDRPGTELRDFQTAQLSARDKGWTTRGEPERRAGGAATYKSPHIRLRYHRADACVIVAMRLEPADEFPTLADISAAFEYPARPLFIGRKPCLPSGPILAAPPTEAENVLAALSAWPLAWTTQGRTRRDATPEESITVVIPAAEPRPAGPHRATRLTDHRDWISGVHAGESELYVFRLPRASFPPHEGTRL</sequence>
<evidence type="ECO:0000313" key="3">
    <source>
        <dbReference type="Proteomes" id="UP000198795"/>
    </source>
</evidence>
<dbReference type="Proteomes" id="UP000198795">
    <property type="component" value="Unassembled WGS sequence"/>
</dbReference>
<dbReference type="InterPro" id="IPR021124">
    <property type="entry name" value="CRISPR-assoc_prot_Cas5"/>
</dbReference>
<keyword evidence="3" id="KW-1185">Reference proteome</keyword>
<dbReference type="NCBIfam" id="TIGR01868">
    <property type="entry name" value="casD_Cas5e"/>
    <property type="match status" value="1"/>
</dbReference>
<organism evidence="2 3">
    <name type="scientific">Filomicrobium insigne</name>
    <dbReference type="NCBI Taxonomy" id="418854"/>
    <lineage>
        <taxon>Bacteria</taxon>
        <taxon>Pseudomonadati</taxon>
        <taxon>Pseudomonadota</taxon>
        <taxon>Alphaproteobacteria</taxon>
        <taxon>Hyphomicrobiales</taxon>
        <taxon>Hyphomicrobiaceae</taxon>
        <taxon>Filomicrobium</taxon>
    </lineage>
</organism>
<evidence type="ECO:0000256" key="1">
    <source>
        <dbReference type="ARBA" id="ARBA00023118"/>
    </source>
</evidence>
<evidence type="ECO:0000313" key="2">
    <source>
        <dbReference type="EMBL" id="SDO20308.1"/>
    </source>
</evidence>
<proteinExistence type="predicted"/>